<dbReference type="Proteomes" id="UP000075615">
    <property type="component" value="Unassembled WGS sequence"/>
</dbReference>
<evidence type="ECO:0008006" key="3">
    <source>
        <dbReference type="Google" id="ProtNLM"/>
    </source>
</evidence>
<evidence type="ECO:0000313" key="2">
    <source>
        <dbReference type="Proteomes" id="UP000075615"/>
    </source>
</evidence>
<gene>
    <name evidence="1" type="ORF">AWN68_02675</name>
</gene>
<proteinExistence type="predicted"/>
<dbReference type="EMBL" id="LRDB01000001">
    <property type="protein sequence ID" value="KYG83728.1"/>
    <property type="molecule type" value="Genomic_DNA"/>
</dbReference>
<accession>A0A150XYD2</accession>
<organism evidence="1 2">
    <name type="scientific">Roseivirga echinicomitans</name>
    <dbReference type="NCBI Taxonomy" id="296218"/>
    <lineage>
        <taxon>Bacteria</taxon>
        <taxon>Pseudomonadati</taxon>
        <taxon>Bacteroidota</taxon>
        <taxon>Cytophagia</taxon>
        <taxon>Cytophagales</taxon>
        <taxon>Roseivirgaceae</taxon>
        <taxon>Roseivirga</taxon>
    </lineage>
</organism>
<evidence type="ECO:0000313" key="1">
    <source>
        <dbReference type="EMBL" id="KYG83728.1"/>
    </source>
</evidence>
<name>A0A150XYD2_9BACT</name>
<dbReference type="STRING" id="296218.AWN68_02675"/>
<protein>
    <recommendedName>
        <fullName evidence="3">CD-NTase-associated protein 12/Pycsar effector protein TIR domain-containing protein</fullName>
    </recommendedName>
</protein>
<comment type="caution">
    <text evidence="1">The sequence shown here is derived from an EMBL/GenBank/DDBJ whole genome shotgun (WGS) entry which is preliminary data.</text>
</comment>
<sequence>MSNFETEFGNRRIGFLIRKFEERDDRNTLIKTVRDSFRERGLKIVDASEKNLHSETWGNIKQFMDHCSYGVVVIDNFSPTNSGFNPNVFLEIGYLLALKKDILILIQNSLADKLPTDIKPFLYTSFDSQEIQSPQLRQKIIKWIDNTVNYNPGYLSVYLKGEIVSVDLISEFKEVVYAISDCNITESSKLIAPDQKELDDECIDCPDGARKITFRTQTKNMADKLVADYENNFYTNVPFLHNSLLKIKANSSAISESYADGGIHYLFNDEKEALIYCQNQGIEGCKDEEHFASSNFKLKKTSNHDEIEIFILPKFDNENTFLYISNYLQSENRFCIKMCHYPKDNSRIVVPFHAVDILYLIIFGELPDPKRLKINSDYRKRYLEIVDLHLDKVIYNVENRIAIEPGIAKNVKYFDHK</sequence>
<keyword evidence="2" id="KW-1185">Reference proteome</keyword>
<dbReference type="AlphaFoldDB" id="A0A150XYD2"/>
<reference evidence="1 2" key="1">
    <citation type="submission" date="2016-01" db="EMBL/GenBank/DDBJ databases">
        <title>Genome sequencing of Roseivirga echinicomitans KMM 6058.</title>
        <authorList>
            <person name="Selvaratnam C."/>
            <person name="Thevarajoo S."/>
            <person name="Goh K.M."/>
            <person name="Ee R."/>
            <person name="Chan K.-G."/>
            <person name="Chong C.S."/>
        </authorList>
    </citation>
    <scope>NUCLEOTIDE SEQUENCE [LARGE SCALE GENOMIC DNA]</scope>
    <source>
        <strain evidence="1 2">KMM 6058</strain>
    </source>
</reference>